<dbReference type="EMBL" id="OZ075112">
    <property type="protein sequence ID" value="CAL4966803.1"/>
    <property type="molecule type" value="Genomic_DNA"/>
</dbReference>
<dbReference type="InterPro" id="IPR032675">
    <property type="entry name" value="LRR_dom_sf"/>
</dbReference>
<organism evidence="2 3">
    <name type="scientific">Urochloa decumbens</name>
    <dbReference type="NCBI Taxonomy" id="240449"/>
    <lineage>
        <taxon>Eukaryota</taxon>
        <taxon>Viridiplantae</taxon>
        <taxon>Streptophyta</taxon>
        <taxon>Embryophyta</taxon>
        <taxon>Tracheophyta</taxon>
        <taxon>Spermatophyta</taxon>
        <taxon>Magnoliopsida</taxon>
        <taxon>Liliopsida</taxon>
        <taxon>Poales</taxon>
        <taxon>Poaceae</taxon>
        <taxon>PACMAD clade</taxon>
        <taxon>Panicoideae</taxon>
        <taxon>Panicodae</taxon>
        <taxon>Paniceae</taxon>
        <taxon>Melinidinae</taxon>
        <taxon>Urochloa</taxon>
    </lineage>
</organism>
<accession>A0ABC8ZYV7</accession>
<dbReference type="Gene3D" id="3.80.10.10">
    <property type="entry name" value="Ribonuclease Inhibitor"/>
    <property type="match status" value="1"/>
</dbReference>
<evidence type="ECO:0000256" key="1">
    <source>
        <dbReference type="SAM" id="MobiDB-lite"/>
    </source>
</evidence>
<feature type="compositionally biased region" description="Acidic residues" evidence="1">
    <location>
        <begin position="485"/>
        <end position="526"/>
    </location>
</feature>
<feature type="compositionally biased region" description="Acidic residues" evidence="1">
    <location>
        <begin position="545"/>
        <end position="562"/>
    </location>
</feature>
<dbReference type="PANTHER" id="PTHR34145">
    <property type="entry name" value="OS02G0105600 PROTEIN"/>
    <property type="match status" value="1"/>
</dbReference>
<feature type="region of interest" description="Disordered" evidence="1">
    <location>
        <begin position="448"/>
        <end position="562"/>
    </location>
</feature>
<evidence type="ECO:0000313" key="2">
    <source>
        <dbReference type="EMBL" id="CAL4966803.1"/>
    </source>
</evidence>
<dbReference type="SUPFAM" id="SSF81383">
    <property type="entry name" value="F-box domain"/>
    <property type="match status" value="1"/>
</dbReference>
<gene>
    <name evidence="2" type="ORF">URODEC1_LOCUS47994</name>
</gene>
<name>A0ABC8ZYV7_9POAL</name>
<feature type="region of interest" description="Disordered" evidence="1">
    <location>
        <begin position="1"/>
        <end position="73"/>
    </location>
</feature>
<evidence type="ECO:0000313" key="3">
    <source>
        <dbReference type="Proteomes" id="UP001497457"/>
    </source>
</evidence>
<dbReference type="SUPFAM" id="SSF52047">
    <property type="entry name" value="RNI-like"/>
    <property type="match status" value="1"/>
</dbReference>
<reference evidence="3" key="1">
    <citation type="submission" date="2024-06" db="EMBL/GenBank/DDBJ databases">
        <authorList>
            <person name="Ryan C."/>
        </authorList>
    </citation>
    <scope>NUCLEOTIDE SEQUENCE [LARGE SCALE GENOMIC DNA]</scope>
</reference>
<dbReference type="InterPro" id="IPR053772">
    <property type="entry name" value="At1g61320/At1g61330-like"/>
</dbReference>
<evidence type="ECO:0008006" key="4">
    <source>
        <dbReference type="Google" id="ProtNLM"/>
    </source>
</evidence>
<reference evidence="2 3" key="2">
    <citation type="submission" date="2024-10" db="EMBL/GenBank/DDBJ databases">
        <authorList>
            <person name="Ryan C."/>
        </authorList>
    </citation>
    <scope>NUCLEOTIDE SEQUENCE [LARGE SCALE GENOMIC DNA]</scope>
</reference>
<feature type="compositionally biased region" description="Basic and acidic residues" evidence="1">
    <location>
        <begin position="464"/>
        <end position="484"/>
    </location>
</feature>
<proteinExistence type="predicted"/>
<protein>
    <recommendedName>
        <fullName evidence="4">F-box domain-containing protein</fullName>
    </recommendedName>
</protein>
<keyword evidence="3" id="KW-1185">Reference proteome</keyword>
<dbReference type="InterPro" id="IPR036047">
    <property type="entry name" value="F-box-like_dom_sf"/>
</dbReference>
<feature type="compositionally biased region" description="Basic and acidic residues" evidence="1">
    <location>
        <begin position="527"/>
        <end position="544"/>
    </location>
</feature>
<dbReference type="Proteomes" id="UP001497457">
    <property type="component" value="Chromosome 2b"/>
</dbReference>
<dbReference type="PANTHER" id="PTHR34145:SF65">
    <property type="entry name" value="FBD DOMAIN-CONTAINING PROTEIN"/>
    <property type="match status" value="1"/>
</dbReference>
<sequence>MRRGKPPAAAMHSHGGGGSKRQRADEDAEQPDAVSLRSETKTRCRTGKGTEMALPPGASCSKKRRAAGGGVAEGDQIEAAAEAEEEDRISALPEDLRLRILALLPLNSAIRTGALSSPWRALWTRRWPAPAPPSLDLHHRPTDDPDLLLDSLERRGRRRLDRFALTLDFGDYRSPKPHRYLGDEDIHRCLDYAAACDVEDLHIDIADHWLSIGSTLSFPSGFSHLVRLSLLRVGSVSFGYSLGSSAFPALEIIHLHSADSVDLNHLVSASPCLRTLDLRYCEFLDDEGVIYVSPARGHLRSLTVAECNRITGIHADRAYGLRSLRLSSALFPTYNIPSTAPLEDLYICLRGHNYNPMKQWIKKLPNLTNLTVLTICSTALRRVYALARFGSPTCLTKLRSLPSLRELQLLMSAMASTNLAHIYMFLRTCRCPQLERLFVQLPTGSHDTFMGNSSEVVEEDEPSEVSKEDDPDEMPSKEDDSDKELSEEDETDKELYEEEETDEELYEEDETDEELSVEDETEEELLKEERVQEYMLEERPYYEDVHDEDPLDVPSEEQSEEDVPEYGLNNLMIAKMMKFKGHYCEMRLISFLLRKAPALKKLLLVSHKGHIEALGKDTLDISYFMNLKLLGSRKASPDAKIILSETDFAANQPVHSDVFARF</sequence>
<dbReference type="AlphaFoldDB" id="A0ABC8ZYV7"/>